<evidence type="ECO:0000313" key="2">
    <source>
        <dbReference type="Proteomes" id="UP001437256"/>
    </source>
</evidence>
<evidence type="ECO:0000313" key="1">
    <source>
        <dbReference type="EMBL" id="KAL0067582.1"/>
    </source>
</evidence>
<sequence length="111" mass="12062">MERSACEQNLHRKAVATAFREDITLVASLRPSDEAVDNGGSDGALTTEFDVAASYGFRSLLIGGLPDVKVGCYELRIQLARKAQYLFRKLSIDLIGAPDEVEFPGVVFDAP</sequence>
<comment type="caution">
    <text evidence="1">The sequence shown here is derived from an EMBL/GenBank/DDBJ whole genome shotgun (WGS) entry which is preliminary data.</text>
</comment>
<accession>A0ABR3A2J2</accession>
<proteinExistence type="predicted"/>
<dbReference type="EMBL" id="JBBXMP010000024">
    <property type="protein sequence ID" value="KAL0067582.1"/>
    <property type="molecule type" value="Genomic_DNA"/>
</dbReference>
<organism evidence="1 2">
    <name type="scientific">Marasmius tenuissimus</name>
    <dbReference type="NCBI Taxonomy" id="585030"/>
    <lineage>
        <taxon>Eukaryota</taxon>
        <taxon>Fungi</taxon>
        <taxon>Dikarya</taxon>
        <taxon>Basidiomycota</taxon>
        <taxon>Agaricomycotina</taxon>
        <taxon>Agaricomycetes</taxon>
        <taxon>Agaricomycetidae</taxon>
        <taxon>Agaricales</taxon>
        <taxon>Marasmiineae</taxon>
        <taxon>Marasmiaceae</taxon>
        <taxon>Marasmius</taxon>
    </lineage>
</organism>
<name>A0ABR3A2J2_9AGAR</name>
<keyword evidence="2" id="KW-1185">Reference proteome</keyword>
<dbReference type="Proteomes" id="UP001437256">
    <property type="component" value="Unassembled WGS sequence"/>
</dbReference>
<gene>
    <name evidence="1" type="ORF">AAF712_005297</name>
</gene>
<reference evidence="1 2" key="1">
    <citation type="submission" date="2024-05" db="EMBL/GenBank/DDBJ databases">
        <title>A draft genome resource for the thread blight pathogen Marasmius tenuissimus strain MS-2.</title>
        <authorList>
            <person name="Yulfo-Soto G.E."/>
            <person name="Baruah I.K."/>
            <person name="Amoako-Attah I."/>
            <person name="Bukari Y."/>
            <person name="Meinhardt L.W."/>
            <person name="Bailey B.A."/>
            <person name="Cohen S.P."/>
        </authorList>
    </citation>
    <scope>NUCLEOTIDE SEQUENCE [LARGE SCALE GENOMIC DNA]</scope>
    <source>
        <strain evidence="1 2">MS-2</strain>
    </source>
</reference>
<protein>
    <submittedName>
        <fullName evidence="1">Uncharacterized protein</fullName>
    </submittedName>
</protein>